<dbReference type="RefSeq" id="WP_016523825.1">
    <property type="nucleotide sequence ID" value="NZ_KE332517.1"/>
</dbReference>
<dbReference type="InterPro" id="IPR018520">
    <property type="entry name" value="UPP_synth-like_CS"/>
</dbReference>
<reference evidence="3 4" key="1">
    <citation type="submission" date="2013-04" db="EMBL/GenBank/DDBJ databases">
        <title>The Genome Sequence of Treponema medium ATCC 700293.</title>
        <authorList>
            <consortium name="The Broad Institute Genomics Platform"/>
            <person name="Earl A."/>
            <person name="Ward D."/>
            <person name="Feldgarden M."/>
            <person name="Gevers D."/>
            <person name="Leonetti C."/>
            <person name="Blanton J.M."/>
            <person name="Dewhirst F.E."/>
            <person name="Izard J."/>
            <person name="Walker B."/>
            <person name="Young S."/>
            <person name="Zeng Q."/>
            <person name="Gargeya S."/>
            <person name="Fitzgerald M."/>
            <person name="Haas B."/>
            <person name="Abouelleil A."/>
            <person name="Allen A.W."/>
            <person name="Alvarado L."/>
            <person name="Arachchi H.M."/>
            <person name="Berlin A.M."/>
            <person name="Chapman S.B."/>
            <person name="Gainer-Dewar J."/>
            <person name="Goldberg J."/>
            <person name="Griggs A."/>
            <person name="Gujja S."/>
            <person name="Hansen M."/>
            <person name="Howarth C."/>
            <person name="Imamovic A."/>
            <person name="Ireland A."/>
            <person name="Larimer J."/>
            <person name="McCowan C."/>
            <person name="Murphy C."/>
            <person name="Pearson M."/>
            <person name="Poon T.W."/>
            <person name="Priest M."/>
            <person name="Roberts A."/>
            <person name="Saif S."/>
            <person name="Shea T."/>
            <person name="Sisk P."/>
            <person name="Sykes S."/>
            <person name="Wortman J."/>
            <person name="Nusbaum C."/>
            <person name="Birren B."/>
        </authorList>
    </citation>
    <scope>NUCLEOTIDE SEQUENCE [LARGE SCALE GENOMIC DNA]</scope>
    <source>
        <strain evidence="3 4">ATCC 700293</strain>
    </source>
</reference>
<dbReference type="AlphaFoldDB" id="A0AA87TG07"/>
<evidence type="ECO:0000256" key="2">
    <source>
        <dbReference type="HAMAP-Rule" id="MF_01139"/>
    </source>
</evidence>
<proteinExistence type="inferred from homology"/>
<dbReference type="HAMAP" id="MF_01139">
    <property type="entry name" value="ISPT"/>
    <property type="match status" value="1"/>
</dbReference>
<dbReference type="PROSITE" id="PS01066">
    <property type="entry name" value="UPP_SYNTHASE"/>
    <property type="match status" value="1"/>
</dbReference>
<protein>
    <recommendedName>
        <fullName evidence="2">Isoprenyl transferase</fullName>
        <ecNumber evidence="2">2.5.1.-</ecNumber>
    </recommendedName>
</protein>
<dbReference type="SUPFAM" id="SSF64005">
    <property type="entry name" value="Undecaprenyl diphosphate synthase"/>
    <property type="match status" value="1"/>
</dbReference>
<keyword evidence="1 2" id="KW-0808">Transferase</keyword>
<gene>
    <name evidence="3" type="ORF">HMPREF9195_01893</name>
</gene>
<evidence type="ECO:0000256" key="1">
    <source>
        <dbReference type="ARBA" id="ARBA00022679"/>
    </source>
</evidence>
<dbReference type="NCBIfam" id="TIGR00055">
    <property type="entry name" value="uppS"/>
    <property type="match status" value="1"/>
</dbReference>
<feature type="binding site" evidence="2">
    <location>
        <position position="28"/>
    </location>
    <ligand>
        <name>substrate</name>
    </ligand>
</feature>
<dbReference type="Gene3D" id="3.40.1180.10">
    <property type="entry name" value="Decaprenyl diphosphate synthase-like"/>
    <property type="match status" value="1"/>
</dbReference>
<keyword evidence="2" id="KW-0479">Metal-binding</keyword>
<feature type="active site" description="Proton acceptor" evidence="2">
    <location>
        <position position="59"/>
    </location>
</feature>
<evidence type="ECO:0000313" key="3">
    <source>
        <dbReference type="EMBL" id="EPF28201.1"/>
    </source>
</evidence>
<dbReference type="PANTHER" id="PTHR10291:SF0">
    <property type="entry name" value="DEHYDRODOLICHYL DIPHOSPHATE SYNTHASE 2"/>
    <property type="match status" value="1"/>
</dbReference>
<feature type="binding site" evidence="2">
    <location>
        <position position="16"/>
    </location>
    <ligand>
        <name>substrate</name>
    </ligand>
</feature>
<dbReference type="GO" id="GO:0016094">
    <property type="term" value="P:polyprenol biosynthetic process"/>
    <property type="evidence" value="ECO:0007669"/>
    <property type="project" value="TreeGrafter"/>
</dbReference>
<dbReference type="Pfam" id="PF01255">
    <property type="entry name" value="Prenyltransf"/>
    <property type="match status" value="1"/>
</dbReference>
<comment type="subunit">
    <text evidence="2">Homodimer.</text>
</comment>
<dbReference type="GO" id="GO:0000287">
    <property type="term" value="F:magnesium ion binding"/>
    <property type="evidence" value="ECO:0007669"/>
    <property type="project" value="UniProtKB-UniRule"/>
</dbReference>
<feature type="binding site" evidence="2">
    <location>
        <position position="62"/>
    </location>
    <ligand>
        <name>substrate</name>
    </ligand>
</feature>
<feature type="active site" evidence="2">
    <location>
        <position position="11"/>
    </location>
</feature>
<dbReference type="FunFam" id="3.40.1180.10:FF:000001">
    <property type="entry name" value="(2E,6E)-farnesyl-diphosphate-specific ditrans,polycis-undecaprenyl-diphosphate synthase"/>
    <property type="match status" value="1"/>
</dbReference>
<feature type="binding site" evidence="2">
    <location>
        <position position="11"/>
    </location>
    <ligand>
        <name>Mg(2+)</name>
        <dbReference type="ChEBI" id="CHEBI:18420"/>
    </ligand>
</feature>
<dbReference type="PANTHER" id="PTHR10291">
    <property type="entry name" value="DEHYDRODOLICHYL DIPHOSPHATE SYNTHASE FAMILY MEMBER"/>
    <property type="match status" value="1"/>
</dbReference>
<comment type="similarity">
    <text evidence="2">Belongs to the UPP synthase family.</text>
</comment>
<comment type="function">
    <text evidence="2">Catalyzes the condensation of isopentenyl diphosphate (IPP) with allylic pyrophosphates generating different type of terpenoids.</text>
</comment>
<feature type="binding site" evidence="2">
    <location>
        <begin position="12"/>
        <end position="15"/>
    </location>
    <ligand>
        <name>substrate</name>
    </ligand>
</feature>
<dbReference type="CDD" id="cd00475">
    <property type="entry name" value="Cis_IPPS"/>
    <property type="match status" value="1"/>
</dbReference>
<organism evidence="3 4">
    <name type="scientific">Treponema medium ATCC 700293</name>
    <dbReference type="NCBI Taxonomy" id="1125700"/>
    <lineage>
        <taxon>Bacteria</taxon>
        <taxon>Pseudomonadati</taxon>
        <taxon>Spirochaetota</taxon>
        <taxon>Spirochaetia</taxon>
        <taxon>Spirochaetales</taxon>
        <taxon>Treponemataceae</taxon>
        <taxon>Treponema</taxon>
    </lineage>
</organism>
<feature type="binding site" evidence="2">
    <location>
        <begin position="56"/>
        <end position="58"/>
    </location>
    <ligand>
        <name>substrate</name>
    </ligand>
</feature>
<evidence type="ECO:0000313" key="4">
    <source>
        <dbReference type="Proteomes" id="UP000014634"/>
    </source>
</evidence>
<dbReference type="EMBL" id="ATFE01000013">
    <property type="protein sequence ID" value="EPF28201.1"/>
    <property type="molecule type" value="Genomic_DNA"/>
</dbReference>
<dbReference type="Proteomes" id="UP000014634">
    <property type="component" value="Unassembled WGS sequence"/>
</dbReference>
<feature type="binding site" evidence="2">
    <location>
        <begin position="179"/>
        <end position="181"/>
    </location>
    <ligand>
        <name>substrate</name>
    </ligand>
</feature>
<dbReference type="InterPro" id="IPR001441">
    <property type="entry name" value="UPP_synth-like"/>
</dbReference>
<feature type="binding site" evidence="2">
    <location>
        <position position="24"/>
    </location>
    <ligand>
        <name>substrate</name>
    </ligand>
</feature>
<name>A0AA87TG07_TREMD</name>
<feature type="binding site" evidence="2">
    <location>
        <position position="60"/>
    </location>
    <ligand>
        <name>substrate</name>
    </ligand>
</feature>
<sequence length="226" mass="25603">MTVQHIAVIMDGNGRWAQQRGLARTKGHREGLEAAKRIVKAVADLHIPYITLYVFSTENWKRTEEEVGFLMGLIQQHLRAEFAFYAANNIKVRHIGNAAALPRAIQTDIADIMKKTEHYTGTTMQLAINYGGKDEIIRAIKKLNDGQLEMLTEDTFEQLLDTAGTPPVDLVIRTGGEKRLSNFLLWQTAYAEFYGTDVLWPDFTPAHLIEALDAYGKRTRRFGRIV</sequence>
<feature type="binding site" evidence="2">
    <location>
        <position position="173"/>
    </location>
    <ligand>
        <name>substrate</name>
    </ligand>
</feature>
<accession>A0AA87TG07</accession>
<dbReference type="EC" id="2.5.1.-" evidence="2"/>
<feature type="binding site" evidence="2">
    <location>
        <position position="192"/>
    </location>
    <ligand>
        <name>Mg(2+)</name>
        <dbReference type="ChEBI" id="CHEBI:18420"/>
    </ligand>
</feature>
<dbReference type="InterPro" id="IPR036424">
    <property type="entry name" value="UPP_synth-like_sf"/>
</dbReference>
<comment type="caution">
    <text evidence="3">The sequence shown here is derived from an EMBL/GenBank/DDBJ whole genome shotgun (WGS) entry which is preliminary data.</text>
</comment>
<dbReference type="GO" id="GO:0045547">
    <property type="term" value="F:ditrans,polycis-polyprenyl diphosphate synthase [(2E,6E)-farnesyl diphosphate specific] activity"/>
    <property type="evidence" value="ECO:0007669"/>
    <property type="project" value="TreeGrafter"/>
</dbReference>
<comment type="cofactor">
    <cofactor evidence="2">
        <name>Mg(2+)</name>
        <dbReference type="ChEBI" id="CHEBI:18420"/>
    </cofactor>
    <text evidence="2">Binds 2 magnesium ions per subunit.</text>
</comment>
<keyword evidence="2" id="KW-0460">Magnesium</keyword>